<gene>
    <name evidence="2" type="ORF">ACFYXQ_08090</name>
</gene>
<evidence type="ECO:0000313" key="3">
    <source>
        <dbReference type="Proteomes" id="UP001601992"/>
    </source>
</evidence>
<proteinExistence type="predicted"/>
<accession>A0ABW6RUP1</accession>
<evidence type="ECO:0000259" key="1">
    <source>
        <dbReference type="Pfam" id="PF13185"/>
    </source>
</evidence>
<dbReference type="Proteomes" id="UP001601992">
    <property type="component" value="Unassembled WGS sequence"/>
</dbReference>
<dbReference type="Pfam" id="PF13185">
    <property type="entry name" value="GAF_2"/>
    <property type="match status" value="1"/>
</dbReference>
<comment type="caution">
    <text evidence="2">The sequence shown here is derived from an EMBL/GenBank/DDBJ whole genome shotgun (WGS) entry which is preliminary data.</text>
</comment>
<dbReference type="InterPro" id="IPR003018">
    <property type="entry name" value="GAF"/>
</dbReference>
<dbReference type="RefSeq" id="WP_169542017.1">
    <property type="nucleotide sequence ID" value="NZ_JBIAQY010000002.1"/>
</dbReference>
<keyword evidence="3" id="KW-1185">Reference proteome</keyword>
<feature type="domain" description="GAF" evidence="1">
    <location>
        <begin position="27"/>
        <end position="161"/>
    </location>
</feature>
<dbReference type="SUPFAM" id="SSF55781">
    <property type="entry name" value="GAF domain-like"/>
    <property type="match status" value="1"/>
</dbReference>
<dbReference type="EMBL" id="JBIAQY010000002">
    <property type="protein sequence ID" value="MFF3567732.1"/>
    <property type="molecule type" value="Genomic_DNA"/>
</dbReference>
<sequence length="244" mass="26570">MAEERGAQEQLVEPLSKITANLVRDADLASALRLVDRICTQTLHTATSAVMIMDPRGGMQVLSTADDRSRVVRLLEDHAQRGPWNDSVATMDVVGSGSGGDNGQWPALTRDAIAIGYRACYAAPMVLGDSPVGSLALFYREHRTLDADHRALVRTLADLTTLSLCQESDETRQELLARRTLAILDDRVRYEHALGLTSGRLNVDADRAGAILDGHARAQGLPISVLSRHITNGTFDWTELDPSM</sequence>
<protein>
    <submittedName>
        <fullName evidence="2">GAF domain-containing protein</fullName>
    </submittedName>
</protein>
<dbReference type="Gene3D" id="3.30.450.40">
    <property type="match status" value="1"/>
</dbReference>
<reference evidence="2 3" key="1">
    <citation type="submission" date="2024-10" db="EMBL/GenBank/DDBJ databases">
        <title>The Natural Products Discovery Center: Release of the First 8490 Sequenced Strains for Exploring Actinobacteria Biosynthetic Diversity.</title>
        <authorList>
            <person name="Kalkreuter E."/>
            <person name="Kautsar S.A."/>
            <person name="Yang D."/>
            <person name="Bader C.D."/>
            <person name="Teijaro C.N."/>
            <person name="Fluegel L."/>
            <person name="Davis C.M."/>
            <person name="Simpson J.R."/>
            <person name="Lauterbach L."/>
            <person name="Steele A.D."/>
            <person name="Gui C."/>
            <person name="Meng S."/>
            <person name="Li G."/>
            <person name="Viehrig K."/>
            <person name="Ye F."/>
            <person name="Su P."/>
            <person name="Kiefer A.F."/>
            <person name="Nichols A."/>
            <person name="Cepeda A.J."/>
            <person name="Yan W."/>
            <person name="Fan B."/>
            <person name="Jiang Y."/>
            <person name="Adhikari A."/>
            <person name="Zheng C.-J."/>
            <person name="Schuster L."/>
            <person name="Cowan T.M."/>
            <person name="Smanski M.J."/>
            <person name="Chevrette M.G."/>
            <person name="De Carvalho L.P.S."/>
            <person name="Shen B."/>
        </authorList>
    </citation>
    <scope>NUCLEOTIDE SEQUENCE [LARGE SCALE GENOMIC DNA]</scope>
    <source>
        <strain evidence="2 3">NPDC002593</strain>
    </source>
</reference>
<dbReference type="InterPro" id="IPR029016">
    <property type="entry name" value="GAF-like_dom_sf"/>
</dbReference>
<name>A0ABW6RUP1_9NOCA</name>
<organism evidence="2 3">
    <name type="scientific">Nocardia jiangxiensis</name>
    <dbReference type="NCBI Taxonomy" id="282685"/>
    <lineage>
        <taxon>Bacteria</taxon>
        <taxon>Bacillati</taxon>
        <taxon>Actinomycetota</taxon>
        <taxon>Actinomycetes</taxon>
        <taxon>Mycobacteriales</taxon>
        <taxon>Nocardiaceae</taxon>
        <taxon>Nocardia</taxon>
    </lineage>
</organism>
<evidence type="ECO:0000313" key="2">
    <source>
        <dbReference type="EMBL" id="MFF3567732.1"/>
    </source>
</evidence>